<dbReference type="AlphaFoldDB" id="R0JB29"/>
<protein>
    <submittedName>
        <fullName evidence="2">Uncharacterized protein</fullName>
    </submittedName>
</protein>
<dbReference type="EMBL" id="KB744771">
    <property type="protein sequence ID" value="EOA94430.1"/>
    <property type="molecule type" value="Genomic_DNA"/>
</dbReference>
<reference evidence="3" key="1">
    <citation type="journal article" date="2013" name="Nat. Genet.">
        <title>The duck genome and transcriptome provide insight into an avian influenza virus reservoir species.</title>
        <authorList>
            <person name="Huang Y."/>
            <person name="Li Y."/>
            <person name="Burt D.W."/>
            <person name="Chen H."/>
            <person name="Zhang Y."/>
            <person name="Qian W."/>
            <person name="Kim H."/>
            <person name="Gan S."/>
            <person name="Zhao Y."/>
            <person name="Li J."/>
            <person name="Yi K."/>
            <person name="Feng H."/>
            <person name="Zhu P."/>
            <person name="Li B."/>
            <person name="Liu Q."/>
            <person name="Fairley S."/>
            <person name="Magor K.E."/>
            <person name="Du Z."/>
            <person name="Hu X."/>
            <person name="Goodman L."/>
            <person name="Tafer H."/>
            <person name="Vignal A."/>
            <person name="Lee T."/>
            <person name="Kim K.W."/>
            <person name="Sheng Z."/>
            <person name="An Y."/>
            <person name="Searle S."/>
            <person name="Herrero J."/>
            <person name="Groenen M.A."/>
            <person name="Crooijmans R.P."/>
            <person name="Faraut T."/>
            <person name="Cai Q."/>
            <person name="Webster R.G."/>
            <person name="Aldridge J.R."/>
            <person name="Warren W.C."/>
            <person name="Bartschat S."/>
            <person name="Kehr S."/>
            <person name="Marz M."/>
            <person name="Stadler P.F."/>
            <person name="Smith J."/>
            <person name="Kraus R.H."/>
            <person name="Zhao Y."/>
            <person name="Ren L."/>
            <person name="Fei J."/>
            <person name="Morisson M."/>
            <person name="Kaiser P."/>
            <person name="Griffin D.K."/>
            <person name="Rao M."/>
            <person name="Pitel F."/>
            <person name="Wang J."/>
            <person name="Li N."/>
        </authorList>
    </citation>
    <scope>NUCLEOTIDE SEQUENCE [LARGE SCALE GENOMIC DNA]</scope>
</reference>
<dbReference type="Proteomes" id="UP000296049">
    <property type="component" value="Unassembled WGS sequence"/>
</dbReference>
<evidence type="ECO:0000313" key="3">
    <source>
        <dbReference type="Proteomes" id="UP000296049"/>
    </source>
</evidence>
<gene>
    <name evidence="2" type="ORF">Anapl_15768</name>
</gene>
<keyword evidence="3" id="KW-1185">Reference proteome</keyword>
<sequence length="308" mass="33936">MEQKNSGLFLEHTDPLSSHVKQGGVRVQCHPSQGERLPSETLLVLPEIPKRPRNSSLENLKPLGFISSFKRQQTPLLLKTELIGHPEMPPQKQDVVKSRLSYAYWIDFVSQLKEDLWGLTGSARIFVPEVGHYGIAGSKDVFYHMSIGAIGQVPHTLQREQELLPSSSLPLMEHKGYQQRMNAKRGGSTAGEATGTEQPCPQYLNLSLPGSPETKLSRTQAAVSADGPKSRRIETEIKICMSDFLELYPMLLIPSSLSKSPDCIGITIAAGAARSKTAGCTDSQVQTEQNNEVILNELMEKEADCDNL</sequence>
<feature type="compositionally biased region" description="Low complexity" evidence="1">
    <location>
        <begin position="186"/>
        <end position="197"/>
    </location>
</feature>
<accession>R0JB29</accession>
<organism evidence="2 3">
    <name type="scientific">Anas platyrhynchos</name>
    <name type="common">Mallard</name>
    <name type="synonym">Anas boschas</name>
    <dbReference type="NCBI Taxonomy" id="8839"/>
    <lineage>
        <taxon>Eukaryota</taxon>
        <taxon>Metazoa</taxon>
        <taxon>Chordata</taxon>
        <taxon>Craniata</taxon>
        <taxon>Vertebrata</taxon>
        <taxon>Euteleostomi</taxon>
        <taxon>Archelosauria</taxon>
        <taxon>Archosauria</taxon>
        <taxon>Dinosauria</taxon>
        <taxon>Saurischia</taxon>
        <taxon>Theropoda</taxon>
        <taxon>Coelurosauria</taxon>
        <taxon>Aves</taxon>
        <taxon>Neognathae</taxon>
        <taxon>Galloanserae</taxon>
        <taxon>Anseriformes</taxon>
        <taxon>Anatidae</taxon>
        <taxon>Anatinae</taxon>
        <taxon>Anas</taxon>
    </lineage>
</organism>
<evidence type="ECO:0000256" key="1">
    <source>
        <dbReference type="SAM" id="MobiDB-lite"/>
    </source>
</evidence>
<evidence type="ECO:0000313" key="2">
    <source>
        <dbReference type="EMBL" id="EOA94430.1"/>
    </source>
</evidence>
<name>R0JB29_ANAPL</name>
<proteinExistence type="predicted"/>
<feature type="region of interest" description="Disordered" evidence="1">
    <location>
        <begin position="180"/>
        <end position="227"/>
    </location>
</feature>